<protein>
    <recommendedName>
        <fullName evidence="1">DUF4326 domain-containing protein</fullName>
    </recommendedName>
</protein>
<name>A0A481Z563_9VIRU</name>
<dbReference type="InterPro" id="IPR025475">
    <property type="entry name" value="DUF4326"/>
</dbReference>
<dbReference type="Pfam" id="PF14216">
    <property type="entry name" value="DUF4326"/>
    <property type="match status" value="1"/>
</dbReference>
<evidence type="ECO:0000259" key="1">
    <source>
        <dbReference type="Pfam" id="PF14216"/>
    </source>
</evidence>
<feature type="domain" description="DUF4326" evidence="1">
    <location>
        <begin position="46"/>
        <end position="124"/>
    </location>
</feature>
<dbReference type="EMBL" id="MK500507">
    <property type="protein sequence ID" value="QBK91014.1"/>
    <property type="molecule type" value="Genomic_DNA"/>
</dbReference>
<proteinExistence type="predicted"/>
<reference evidence="2" key="1">
    <citation type="journal article" date="2019" name="MBio">
        <title>Virus Genomes from Deep Sea Sediments Expand the Ocean Megavirome and Support Independent Origins of Viral Gigantism.</title>
        <authorList>
            <person name="Backstrom D."/>
            <person name="Yutin N."/>
            <person name="Jorgensen S.L."/>
            <person name="Dharamshi J."/>
            <person name="Homa F."/>
            <person name="Zaremba-Niedwiedzka K."/>
            <person name="Spang A."/>
            <person name="Wolf Y.I."/>
            <person name="Koonin E.V."/>
            <person name="Ettema T.J."/>
        </authorList>
    </citation>
    <scope>NUCLEOTIDE SEQUENCE</scope>
</reference>
<sequence>MEPDRTPQLTFRIIPKPIILGKCQPPTLINLKGQKNILGPELEKGPSNLIYIGRQMYMGGWKLPKSKWYNPYSVKKYGLASAISCYRLHITNNTNLLDSLSELNGKILACWCHPKLCHGDILIELFNLYVVQYLDDTDQ</sequence>
<gene>
    <name evidence="2" type="ORF">LCPAC201_03150</name>
</gene>
<evidence type="ECO:0000313" key="2">
    <source>
        <dbReference type="EMBL" id="QBK91014.1"/>
    </source>
</evidence>
<organism evidence="2">
    <name type="scientific">Pithovirus LCPAC201</name>
    <dbReference type="NCBI Taxonomy" id="2506591"/>
    <lineage>
        <taxon>Viruses</taxon>
        <taxon>Pithoviruses</taxon>
    </lineage>
</organism>
<accession>A0A481Z563</accession>